<proteinExistence type="predicted"/>
<sequence>MIVADLSSRELRRRLSDDGLYLHSGPFICRIQSVLAKVADGLALAYADYPLADADYADFHLRLAAPRLRRWISPQVQFHADVRQPFLPLPQQQAYAMFEWGLNWCVSQHANQYLILHAAVLEKNGRALVLPGHSGAGKSTLCAGLVYGGGWRLLSDELTLIRPADGLIQALPRPVSLKNASIEVIKQLAPGAIFTPTVMDTSKGSVAHAKPPSDSIVRQQECARLAWVAFPRYRAGAALNTQTVSVPQLLMRLAEQAFNYSLHGQDGFSTLLNWAQSAQAFEFEYSDLPQAIAYFEQLASQPHTQLQHEAAPV</sequence>
<evidence type="ECO:0000313" key="1">
    <source>
        <dbReference type="EMBL" id="SFZ74976.1"/>
    </source>
</evidence>
<dbReference type="SUPFAM" id="SSF53795">
    <property type="entry name" value="PEP carboxykinase-like"/>
    <property type="match status" value="1"/>
</dbReference>
<protein>
    <submittedName>
        <fullName evidence="1">Hpr(Ser) kinase/phosphatase</fullName>
    </submittedName>
</protein>
<dbReference type="Gene3D" id="3.40.50.300">
    <property type="entry name" value="P-loop containing nucleotide triphosphate hydrolases"/>
    <property type="match status" value="1"/>
</dbReference>
<name>A0A1K2HDR8_9NEIS</name>
<dbReference type="OrthoDB" id="4544211at2"/>
<dbReference type="AlphaFoldDB" id="A0A1K2HDR8"/>
<dbReference type="EMBL" id="FPKR01000005">
    <property type="protein sequence ID" value="SFZ74976.1"/>
    <property type="molecule type" value="Genomic_DNA"/>
</dbReference>
<keyword evidence="1" id="KW-0808">Transferase</keyword>
<gene>
    <name evidence="1" type="ORF">SAMN02745887_01409</name>
</gene>
<dbReference type="RefSeq" id="WP_072427944.1">
    <property type="nucleotide sequence ID" value="NZ_FPKR01000005.1"/>
</dbReference>
<dbReference type="InterPro" id="IPR027600">
    <property type="entry name" value="HprK-rel_A"/>
</dbReference>
<reference evidence="1 2" key="1">
    <citation type="submission" date="2016-11" db="EMBL/GenBank/DDBJ databases">
        <authorList>
            <person name="Jaros S."/>
            <person name="Januszkiewicz K."/>
            <person name="Wedrychowicz H."/>
        </authorList>
    </citation>
    <scope>NUCLEOTIDE SEQUENCE [LARGE SCALE GENOMIC DNA]</scope>
    <source>
        <strain evidence="1 2">DSM 18899</strain>
    </source>
</reference>
<organism evidence="1 2">
    <name type="scientific">Chitinimonas taiwanensis DSM 18899</name>
    <dbReference type="NCBI Taxonomy" id="1121279"/>
    <lineage>
        <taxon>Bacteria</taxon>
        <taxon>Pseudomonadati</taxon>
        <taxon>Pseudomonadota</taxon>
        <taxon>Betaproteobacteria</taxon>
        <taxon>Neisseriales</taxon>
        <taxon>Chitinibacteraceae</taxon>
        <taxon>Chitinimonas</taxon>
    </lineage>
</organism>
<evidence type="ECO:0000313" key="2">
    <source>
        <dbReference type="Proteomes" id="UP000186513"/>
    </source>
</evidence>
<accession>A0A1K2HDR8</accession>
<dbReference type="Proteomes" id="UP000186513">
    <property type="component" value="Unassembled WGS sequence"/>
</dbReference>
<keyword evidence="2" id="KW-1185">Reference proteome</keyword>
<dbReference type="GO" id="GO:0016301">
    <property type="term" value="F:kinase activity"/>
    <property type="evidence" value="ECO:0007669"/>
    <property type="project" value="UniProtKB-KW"/>
</dbReference>
<keyword evidence="1" id="KW-0418">Kinase</keyword>
<dbReference type="NCBIfam" id="TIGR04352">
    <property type="entry name" value="HprK_rel_A"/>
    <property type="match status" value="1"/>
</dbReference>
<dbReference type="STRING" id="1121279.SAMN02745887_01409"/>
<dbReference type="InterPro" id="IPR027417">
    <property type="entry name" value="P-loop_NTPase"/>
</dbReference>